<evidence type="ECO:0000313" key="2">
    <source>
        <dbReference type="Proteomes" id="UP001597262"/>
    </source>
</evidence>
<organism evidence="1 2">
    <name type="scientific">Paenibacillus puldeungensis</name>
    <dbReference type="NCBI Taxonomy" id="696536"/>
    <lineage>
        <taxon>Bacteria</taxon>
        <taxon>Bacillati</taxon>
        <taxon>Bacillota</taxon>
        <taxon>Bacilli</taxon>
        <taxon>Bacillales</taxon>
        <taxon>Paenibacillaceae</taxon>
        <taxon>Paenibacillus</taxon>
    </lineage>
</organism>
<proteinExistence type="predicted"/>
<dbReference type="Gene3D" id="3.90.550.10">
    <property type="entry name" value="Spore Coat Polysaccharide Biosynthesis Protein SpsA, Chain A"/>
    <property type="match status" value="1"/>
</dbReference>
<dbReference type="CDD" id="cd02513">
    <property type="entry name" value="CMP-NeuAc_Synthase"/>
    <property type="match status" value="1"/>
</dbReference>
<dbReference type="Proteomes" id="UP001597262">
    <property type="component" value="Unassembled WGS sequence"/>
</dbReference>
<keyword evidence="1" id="KW-0808">Transferase</keyword>
<dbReference type="InterPro" id="IPR003329">
    <property type="entry name" value="Cytidylyl_trans"/>
</dbReference>
<dbReference type="GO" id="GO:0016779">
    <property type="term" value="F:nucleotidyltransferase activity"/>
    <property type="evidence" value="ECO:0007669"/>
    <property type="project" value="UniProtKB-KW"/>
</dbReference>
<evidence type="ECO:0000313" key="1">
    <source>
        <dbReference type="EMBL" id="MFD1178860.1"/>
    </source>
</evidence>
<keyword evidence="2" id="KW-1185">Reference proteome</keyword>
<dbReference type="Pfam" id="PF02348">
    <property type="entry name" value="CTP_transf_3"/>
    <property type="match status" value="1"/>
</dbReference>
<protein>
    <submittedName>
        <fullName evidence="1">Cytidylyltransferase domain-containing protein</fullName>
    </submittedName>
</protein>
<dbReference type="PANTHER" id="PTHR21485">
    <property type="entry name" value="HAD SUPERFAMILY MEMBERS CMAS AND KDSC"/>
    <property type="match status" value="1"/>
</dbReference>
<dbReference type="PANTHER" id="PTHR21485:SF6">
    <property type="entry name" value="N-ACYLNEURAMINATE CYTIDYLYLTRANSFERASE-RELATED"/>
    <property type="match status" value="1"/>
</dbReference>
<dbReference type="InterPro" id="IPR029044">
    <property type="entry name" value="Nucleotide-diphossugar_trans"/>
</dbReference>
<dbReference type="EMBL" id="JBHTLM010000021">
    <property type="protein sequence ID" value="MFD1178860.1"/>
    <property type="molecule type" value="Genomic_DNA"/>
</dbReference>
<dbReference type="RefSeq" id="WP_379321299.1">
    <property type="nucleotide sequence ID" value="NZ_JBHTLM010000021.1"/>
</dbReference>
<name>A0ABW3S318_9BACL</name>
<sequence length="235" mass="26479">MINNKRVIAVIPARGGSKSVPYKNIKLLAGKPLISWAIEAARKTPEIDRIIVSTDDDKIAEVAIHYGAEVILRPEELARDDSLVIDTIRDLIMKLRASGEEAEYMVLLEPTCPLRNSSDISECLKILEDKKYDSVATFKEAELNPHRAWKINGNNPETFITGVVPWLPRQKLPKAYQLNGAVYSFRINGLKEDDISLLFGKEGAVLMPKERSIDIDDELDFLLVETLIERMSECE</sequence>
<reference evidence="2" key="1">
    <citation type="journal article" date="2019" name="Int. J. Syst. Evol. Microbiol.">
        <title>The Global Catalogue of Microorganisms (GCM) 10K type strain sequencing project: providing services to taxonomists for standard genome sequencing and annotation.</title>
        <authorList>
            <consortium name="The Broad Institute Genomics Platform"/>
            <consortium name="The Broad Institute Genome Sequencing Center for Infectious Disease"/>
            <person name="Wu L."/>
            <person name="Ma J."/>
        </authorList>
    </citation>
    <scope>NUCLEOTIDE SEQUENCE [LARGE SCALE GENOMIC DNA]</scope>
    <source>
        <strain evidence="2">CCUG 59189</strain>
    </source>
</reference>
<gene>
    <name evidence="1" type="ORF">ACFQ3W_21515</name>
</gene>
<keyword evidence="1" id="KW-0548">Nucleotidyltransferase</keyword>
<dbReference type="InterPro" id="IPR050793">
    <property type="entry name" value="CMP-NeuNAc_synthase"/>
</dbReference>
<accession>A0ABW3S318</accession>
<dbReference type="SUPFAM" id="SSF53448">
    <property type="entry name" value="Nucleotide-diphospho-sugar transferases"/>
    <property type="match status" value="1"/>
</dbReference>
<comment type="caution">
    <text evidence="1">The sequence shown here is derived from an EMBL/GenBank/DDBJ whole genome shotgun (WGS) entry which is preliminary data.</text>
</comment>